<dbReference type="EC" id="2.1.1.-" evidence="4"/>
<evidence type="ECO:0000256" key="3">
    <source>
        <dbReference type="ARBA" id="ARBA00022691"/>
    </source>
</evidence>
<dbReference type="GO" id="GO:0032259">
    <property type="term" value="P:methylation"/>
    <property type="evidence" value="ECO:0007669"/>
    <property type="project" value="UniProtKB-KW"/>
</dbReference>
<dbReference type="Pfam" id="PF01596">
    <property type="entry name" value="Methyltransf_3"/>
    <property type="match status" value="1"/>
</dbReference>
<reference evidence="4 5" key="1">
    <citation type="submission" date="2024-02" db="EMBL/GenBank/DDBJ databases">
        <title>A novel Wenzhouxiangellaceae bacterium, isolated from coastal sediments.</title>
        <authorList>
            <person name="Du Z.-J."/>
            <person name="Ye Y.-Q."/>
            <person name="Zhang X.-Y."/>
        </authorList>
    </citation>
    <scope>NUCLEOTIDE SEQUENCE [LARGE SCALE GENOMIC DNA]</scope>
    <source>
        <strain evidence="4 5">CH-27</strain>
    </source>
</reference>
<dbReference type="InterPro" id="IPR050362">
    <property type="entry name" value="Cation-dep_OMT"/>
</dbReference>
<keyword evidence="2 4" id="KW-0808">Transferase</keyword>
<dbReference type="Proteomes" id="UP001359886">
    <property type="component" value="Unassembled WGS sequence"/>
</dbReference>
<dbReference type="InterPro" id="IPR002935">
    <property type="entry name" value="SAM_O-MeTrfase"/>
</dbReference>
<dbReference type="PANTHER" id="PTHR10509">
    <property type="entry name" value="O-METHYLTRANSFERASE-RELATED"/>
    <property type="match status" value="1"/>
</dbReference>
<dbReference type="GO" id="GO:0008171">
    <property type="term" value="F:O-methyltransferase activity"/>
    <property type="evidence" value="ECO:0007669"/>
    <property type="project" value="InterPro"/>
</dbReference>
<dbReference type="SUPFAM" id="SSF53335">
    <property type="entry name" value="S-adenosyl-L-methionine-dependent methyltransferases"/>
    <property type="match status" value="1"/>
</dbReference>
<dbReference type="InterPro" id="IPR029063">
    <property type="entry name" value="SAM-dependent_MTases_sf"/>
</dbReference>
<dbReference type="CDD" id="cd02440">
    <property type="entry name" value="AdoMet_MTases"/>
    <property type="match status" value="1"/>
</dbReference>
<organism evidence="4 5">
    <name type="scientific">Elongatibacter sediminis</name>
    <dbReference type="NCBI Taxonomy" id="3119006"/>
    <lineage>
        <taxon>Bacteria</taxon>
        <taxon>Pseudomonadati</taxon>
        <taxon>Pseudomonadota</taxon>
        <taxon>Gammaproteobacteria</taxon>
        <taxon>Chromatiales</taxon>
        <taxon>Wenzhouxiangellaceae</taxon>
        <taxon>Elongatibacter</taxon>
    </lineage>
</organism>
<proteinExistence type="predicted"/>
<accession>A0AAW9RA74</accession>
<evidence type="ECO:0000313" key="4">
    <source>
        <dbReference type="EMBL" id="MEJ8566311.1"/>
    </source>
</evidence>
<keyword evidence="5" id="KW-1185">Reference proteome</keyword>
<evidence type="ECO:0000256" key="2">
    <source>
        <dbReference type="ARBA" id="ARBA00022679"/>
    </source>
</evidence>
<dbReference type="PANTHER" id="PTHR10509:SF14">
    <property type="entry name" value="CAFFEOYL-COA O-METHYLTRANSFERASE 3-RELATED"/>
    <property type="match status" value="1"/>
</dbReference>
<gene>
    <name evidence="4" type="ORF">V3330_01630</name>
</gene>
<dbReference type="PROSITE" id="PS51682">
    <property type="entry name" value="SAM_OMT_I"/>
    <property type="match status" value="1"/>
</dbReference>
<dbReference type="Gene3D" id="3.40.50.150">
    <property type="entry name" value="Vaccinia Virus protein VP39"/>
    <property type="match status" value="1"/>
</dbReference>
<dbReference type="AlphaFoldDB" id="A0AAW9RA74"/>
<dbReference type="EMBL" id="JAZHOG010000001">
    <property type="protein sequence ID" value="MEJ8566311.1"/>
    <property type="molecule type" value="Genomic_DNA"/>
</dbReference>
<evidence type="ECO:0000256" key="1">
    <source>
        <dbReference type="ARBA" id="ARBA00022603"/>
    </source>
</evidence>
<name>A0AAW9RA74_9GAMM</name>
<protein>
    <submittedName>
        <fullName evidence="4">Class I SAM-dependent methyltransferase</fullName>
        <ecNumber evidence="4">2.1.1.-</ecNumber>
    </submittedName>
</protein>
<comment type="caution">
    <text evidence="4">The sequence shown here is derived from an EMBL/GenBank/DDBJ whole genome shotgun (WGS) entry which is preliminary data.</text>
</comment>
<evidence type="ECO:0000313" key="5">
    <source>
        <dbReference type="Proteomes" id="UP001359886"/>
    </source>
</evidence>
<keyword evidence="1 4" id="KW-0489">Methyltransferase</keyword>
<keyword evidence="3" id="KW-0949">S-adenosyl-L-methionine</keyword>
<dbReference type="RefSeq" id="WP_354693633.1">
    <property type="nucleotide sequence ID" value="NZ_JAZHOG010000001.1"/>
</dbReference>
<sequence length="219" mass="24066">MSRQTLNLGDDLYDYLLRVSLREPELFAELREETAALPGAAMQISPEQGQFMRLLVELTGARRALEVGTFTGYSALSVALAMPEDGTVITCDISEQSTAIARRYWARAGLSDRIELRLGPALHTLDTLLEQSAESFDFAFIDADKENYDGYYERLLGLVRPGGLIAIDNVLWGGSVIDPAKTDADTLAIRQLNEKLAVDDRVSLSMLPVGDGLTLARVR</sequence>
<dbReference type="GO" id="GO:0008757">
    <property type="term" value="F:S-adenosylmethionine-dependent methyltransferase activity"/>
    <property type="evidence" value="ECO:0007669"/>
    <property type="project" value="TreeGrafter"/>
</dbReference>